<sequence length="454" mass="48041">MHPQLDIVVPTPEMPGEVDTVVIGGGIAGVTAALELAERGQRVALVEKGEIAAEQSCRNWGWVRCSGRDRAEYPLGILSLELWNAMAGRIGRETGYRRSGVVYTARSRRQLRALETAFADARDFGIDARWLSPADFARLMPQHAPPVLGALHTPGDGRAEPSIAVPAMARAAQERGVAILTRCAARGLETAAGAVAGVITERGVIRCRAAVLAGGAWSRLFAGNLGIGLPVLKIKGSVMRSAPMPGAPDIALGDAGIGVRKRLDGGLTLAYRGGSPAQITPDSFRLFRRFLPALIAGRDELRLSLGRTFLEEARMARSWDPAGPAPMEAEPWRIWNPRPDPRLLARARREWAARFPAAGAFETVETWAGMMDVTPDAVPVISATSIPGLVLSTGYSGHGFGIGPGAGRLAADLVTGGAPCVDPAPFRLERFGRVAAPPPRGLVARQDGPAAAPR</sequence>
<keyword evidence="5" id="KW-1185">Reference proteome</keyword>
<comment type="similarity">
    <text evidence="1">Belongs to the DadA oxidoreductase family.</text>
</comment>
<dbReference type="EMBL" id="JACVXA010000075">
    <property type="protein sequence ID" value="MBE3640171.1"/>
    <property type="molecule type" value="Genomic_DNA"/>
</dbReference>
<dbReference type="PANTHER" id="PTHR13847">
    <property type="entry name" value="SARCOSINE DEHYDROGENASE-RELATED"/>
    <property type="match status" value="1"/>
</dbReference>
<proteinExistence type="inferred from homology"/>
<dbReference type="AlphaFoldDB" id="A0A8J7CM74"/>
<protein>
    <submittedName>
        <fullName evidence="4">FAD-binding oxidoreductase</fullName>
    </submittedName>
</protein>
<reference evidence="4" key="1">
    <citation type="submission" date="2020-09" db="EMBL/GenBank/DDBJ databases">
        <title>A novel bacterium of genus Mangrovicoccus, isolated from South China Sea.</title>
        <authorList>
            <person name="Huang H."/>
            <person name="Mo K."/>
            <person name="Hu Y."/>
        </authorList>
    </citation>
    <scope>NUCLEOTIDE SEQUENCE</scope>
    <source>
        <strain evidence="4">HB182678</strain>
    </source>
</reference>
<keyword evidence="2" id="KW-0560">Oxidoreductase</keyword>
<gene>
    <name evidence="4" type="ORF">ICN82_18355</name>
</gene>
<name>A0A8J7CM74_9RHOB</name>
<feature type="domain" description="FAD dependent oxidoreductase" evidence="3">
    <location>
        <begin position="19"/>
        <end position="413"/>
    </location>
</feature>
<dbReference type="GO" id="GO:0055130">
    <property type="term" value="P:D-alanine catabolic process"/>
    <property type="evidence" value="ECO:0007669"/>
    <property type="project" value="TreeGrafter"/>
</dbReference>
<evidence type="ECO:0000256" key="1">
    <source>
        <dbReference type="ARBA" id="ARBA00009410"/>
    </source>
</evidence>
<dbReference type="GO" id="GO:0005737">
    <property type="term" value="C:cytoplasm"/>
    <property type="evidence" value="ECO:0007669"/>
    <property type="project" value="TreeGrafter"/>
</dbReference>
<dbReference type="SUPFAM" id="SSF51905">
    <property type="entry name" value="FAD/NAD(P)-binding domain"/>
    <property type="match status" value="1"/>
</dbReference>
<dbReference type="PANTHER" id="PTHR13847:SF280">
    <property type="entry name" value="D-AMINO ACID DEHYDROGENASE"/>
    <property type="match status" value="1"/>
</dbReference>
<evidence type="ECO:0000313" key="4">
    <source>
        <dbReference type="EMBL" id="MBE3640171.1"/>
    </source>
</evidence>
<dbReference type="InterPro" id="IPR036188">
    <property type="entry name" value="FAD/NAD-bd_sf"/>
</dbReference>
<dbReference type="Proteomes" id="UP000609121">
    <property type="component" value="Unassembled WGS sequence"/>
</dbReference>
<dbReference type="Gene3D" id="3.50.50.60">
    <property type="entry name" value="FAD/NAD(P)-binding domain"/>
    <property type="match status" value="1"/>
</dbReference>
<dbReference type="GO" id="GO:0008718">
    <property type="term" value="F:D-amino-acid dehydrogenase activity"/>
    <property type="evidence" value="ECO:0007669"/>
    <property type="project" value="TreeGrafter"/>
</dbReference>
<comment type="caution">
    <text evidence="4">The sequence shown here is derived from an EMBL/GenBank/DDBJ whole genome shotgun (WGS) entry which is preliminary data.</text>
</comment>
<dbReference type="Gene3D" id="3.30.9.10">
    <property type="entry name" value="D-Amino Acid Oxidase, subunit A, domain 2"/>
    <property type="match status" value="1"/>
</dbReference>
<evidence type="ECO:0000256" key="2">
    <source>
        <dbReference type="ARBA" id="ARBA00023002"/>
    </source>
</evidence>
<evidence type="ECO:0000259" key="3">
    <source>
        <dbReference type="Pfam" id="PF01266"/>
    </source>
</evidence>
<dbReference type="GO" id="GO:0005886">
    <property type="term" value="C:plasma membrane"/>
    <property type="evidence" value="ECO:0007669"/>
    <property type="project" value="TreeGrafter"/>
</dbReference>
<accession>A0A8J7CM74</accession>
<dbReference type="Pfam" id="PF01266">
    <property type="entry name" value="DAO"/>
    <property type="match status" value="1"/>
</dbReference>
<dbReference type="RefSeq" id="WP_193185838.1">
    <property type="nucleotide sequence ID" value="NZ_JACVXA010000075.1"/>
</dbReference>
<evidence type="ECO:0000313" key="5">
    <source>
        <dbReference type="Proteomes" id="UP000609121"/>
    </source>
</evidence>
<dbReference type="InterPro" id="IPR006076">
    <property type="entry name" value="FAD-dep_OxRdtase"/>
</dbReference>
<organism evidence="4 5">
    <name type="scientific">Mangrovicoccus algicola</name>
    <dbReference type="NCBI Taxonomy" id="2771008"/>
    <lineage>
        <taxon>Bacteria</taxon>
        <taxon>Pseudomonadati</taxon>
        <taxon>Pseudomonadota</taxon>
        <taxon>Alphaproteobacteria</taxon>
        <taxon>Rhodobacterales</taxon>
        <taxon>Paracoccaceae</taxon>
        <taxon>Mangrovicoccus</taxon>
    </lineage>
</organism>